<organism evidence="1">
    <name type="scientific">uncultured Caudovirales phage</name>
    <dbReference type="NCBI Taxonomy" id="2100421"/>
    <lineage>
        <taxon>Viruses</taxon>
        <taxon>Duplodnaviria</taxon>
        <taxon>Heunggongvirae</taxon>
        <taxon>Uroviricota</taxon>
        <taxon>Caudoviricetes</taxon>
        <taxon>Peduoviridae</taxon>
        <taxon>Maltschvirus</taxon>
        <taxon>Maltschvirus maltsch</taxon>
    </lineage>
</organism>
<reference evidence="1" key="1">
    <citation type="submission" date="2020-04" db="EMBL/GenBank/DDBJ databases">
        <authorList>
            <person name="Chiriac C."/>
            <person name="Salcher M."/>
            <person name="Ghai R."/>
            <person name="Kavagutti S V."/>
        </authorList>
    </citation>
    <scope>NUCLEOTIDE SEQUENCE</scope>
</reference>
<accession>A0A6J5LJT6</accession>
<evidence type="ECO:0000313" key="1">
    <source>
        <dbReference type="EMBL" id="CAB4131889.1"/>
    </source>
</evidence>
<sequence length="140" mass="15955">MSAVNAFDWKTYTDQEHAKRGDPFKEIKRNAVISANVSEGIHKLREKNPLHGTVLGMTTKRLNLRAPDMMPMKGGARLNAGRKLPKIDERRAMSLLDDGLTKKEIAKRFDVPYKSMLTFFKKIGAQDSRGPYDWSGKYKK</sequence>
<protein>
    <submittedName>
        <fullName evidence="1">Uncharacterized protein</fullName>
    </submittedName>
</protein>
<dbReference type="EMBL" id="LR796254">
    <property type="protein sequence ID" value="CAB4131889.1"/>
    <property type="molecule type" value="Genomic_DNA"/>
</dbReference>
<name>A0A6J5LJT6_9CAUD</name>
<proteinExistence type="predicted"/>
<gene>
    <name evidence="1" type="ORF">UFOVP135_3</name>
</gene>